<organism evidence="1 2">
    <name type="scientific">Hibiscus trionum</name>
    <name type="common">Flower of an hour</name>
    <dbReference type="NCBI Taxonomy" id="183268"/>
    <lineage>
        <taxon>Eukaryota</taxon>
        <taxon>Viridiplantae</taxon>
        <taxon>Streptophyta</taxon>
        <taxon>Embryophyta</taxon>
        <taxon>Tracheophyta</taxon>
        <taxon>Spermatophyta</taxon>
        <taxon>Magnoliopsida</taxon>
        <taxon>eudicotyledons</taxon>
        <taxon>Gunneridae</taxon>
        <taxon>Pentapetalae</taxon>
        <taxon>rosids</taxon>
        <taxon>malvids</taxon>
        <taxon>Malvales</taxon>
        <taxon>Malvaceae</taxon>
        <taxon>Malvoideae</taxon>
        <taxon>Hibiscus</taxon>
    </lineage>
</organism>
<dbReference type="SUPFAM" id="SSF56219">
    <property type="entry name" value="DNase I-like"/>
    <property type="match status" value="1"/>
</dbReference>
<accession>A0A9W7HNC3</accession>
<dbReference type="OrthoDB" id="1001431at2759"/>
<protein>
    <recommendedName>
        <fullName evidence="3">Reverse transcriptase</fullName>
    </recommendedName>
</protein>
<dbReference type="Proteomes" id="UP001165190">
    <property type="component" value="Unassembled WGS sequence"/>
</dbReference>
<dbReference type="PANTHER" id="PTHR33710">
    <property type="entry name" value="BNAC02G09200D PROTEIN"/>
    <property type="match status" value="1"/>
</dbReference>
<dbReference type="PANTHER" id="PTHR33710:SF77">
    <property type="entry name" value="DNASE I-LIKE SUPERFAMILY PROTEIN"/>
    <property type="match status" value="1"/>
</dbReference>
<proteinExistence type="predicted"/>
<comment type="caution">
    <text evidence="1">The sequence shown here is derived from an EMBL/GenBank/DDBJ whole genome shotgun (WGS) entry which is preliminary data.</text>
</comment>
<dbReference type="InterPro" id="IPR036691">
    <property type="entry name" value="Endo/exonu/phosph_ase_sf"/>
</dbReference>
<keyword evidence="2" id="KW-1185">Reference proteome</keyword>
<evidence type="ECO:0008006" key="3">
    <source>
        <dbReference type="Google" id="ProtNLM"/>
    </source>
</evidence>
<evidence type="ECO:0000313" key="1">
    <source>
        <dbReference type="EMBL" id="GMI81045.1"/>
    </source>
</evidence>
<sequence>MVGLFEPHVSGMLTDDFIWRSDFDCSHRVEANGFSGGLWILWKSTVTFQVLAVSNLFVHGICTSTQDCKSFYVTFVYASPHASSRRRLWGDLRALEPDMGWPWVVRGDLNVIGSVTEMQGGSSKWIGICKSLCDFMLESGLIDMGFSGPRFTWSRGTLSQRLDMCLGNNAWFSAFVNSAVTHLSKFDSDHRPILLETRIDDNLWVNRPFRYLSAWNEHPDFKSLLAGVWIDERSIHENLLNFQLKSKEWNREVFGHIGRRKSLLLARLQGIEIALENSQKQFLENLELDLKKELSEVLNLEESLWHQKARTQWIEKGDRNTVFFHAATMVRCRRNRISGLRLPNGGWCQDSNGLKQHVVSFFKKLFTSEPRQLCWDWRGSDFKQFNQSELRSLLREVTMEEVREIVFSMAPLKALGPDGIHVEFYQKNWDRVRNSVFHFVKEFF</sequence>
<dbReference type="Gene3D" id="3.60.10.10">
    <property type="entry name" value="Endonuclease/exonuclease/phosphatase"/>
    <property type="match status" value="1"/>
</dbReference>
<dbReference type="EMBL" id="BSYR01000018">
    <property type="protein sequence ID" value="GMI81045.1"/>
    <property type="molecule type" value="Genomic_DNA"/>
</dbReference>
<name>A0A9W7HNC3_HIBTR</name>
<dbReference type="AlphaFoldDB" id="A0A9W7HNC3"/>
<reference evidence="1" key="1">
    <citation type="submission" date="2023-05" db="EMBL/GenBank/DDBJ databases">
        <title>Genome and transcriptome analyses reveal genes involved in the formation of fine ridges on petal epidermal cells in Hibiscus trionum.</title>
        <authorList>
            <person name="Koshimizu S."/>
            <person name="Masuda S."/>
            <person name="Ishii T."/>
            <person name="Shirasu K."/>
            <person name="Hoshino A."/>
            <person name="Arita M."/>
        </authorList>
    </citation>
    <scope>NUCLEOTIDE SEQUENCE</scope>
    <source>
        <strain evidence="1">Hamamatsu line</strain>
    </source>
</reference>
<gene>
    <name evidence="1" type="ORF">HRI_001773800</name>
</gene>
<evidence type="ECO:0000313" key="2">
    <source>
        <dbReference type="Proteomes" id="UP001165190"/>
    </source>
</evidence>